<reference evidence="3" key="1">
    <citation type="submission" date="2024-07" db="EMBL/GenBank/DDBJ databases">
        <authorList>
            <person name="Yu S.T."/>
        </authorList>
    </citation>
    <scope>NUCLEOTIDE SEQUENCE</scope>
    <source>
        <strain evidence="3">R28</strain>
    </source>
</reference>
<accession>A0AB39PX50</accession>
<gene>
    <name evidence="3" type="ORF">AB5J49_14035</name>
</gene>
<feature type="transmembrane region" description="Helical" evidence="2">
    <location>
        <begin position="54"/>
        <end position="76"/>
    </location>
</feature>
<evidence type="ECO:0000256" key="1">
    <source>
        <dbReference type="SAM" id="MobiDB-lite"/>
    </source>
</evidence>
<keyword evidence="2" id="KW-0472">Membrane</keyword>
<organism evidence="3">
    <name type="scientific">Streptomyces sp. R28</name>
    <dbReference type="NCBI Taxonomy" id="3238628"/>
    <lineage>
        <taxon>Bacteria</taxon>
        <taxon>Bacillati</taxon>
        <taxon>Actinomycetota</taxon>
        <taxon>Actinomycetes</taxon>
        <taxon>Kitasatosporales</taxon>
        <taxon>Streptomycetaceae</taxon>
        <taxon>Streptomyces</taxon>
    </lineage>
</organism>
<dbReference type="EMBL" id="CP163439">
    <property type="protein sequence ID" value="XDQ34368.1"/>
    <property type="molecule type" value="Genomic_DNA"/>
</dbReference>
<keyword evidence="2" id="KW-1133">Transmembrane helix</keyword>
<feature type="compositionally biased region" description="Polar residues" evidence="1">
    <location>
        <begin position="102"/>
        <end position="111"/>
    </location>
</feature>
<feature type="region of interest" description="Disordered" evidence="1">
    <location>
        <begin position="80"/>
        <end position="112"/>
    </location>
</feature>
<keyword evidence="2" id="KW-0812">Transmembrane</keyword>
<sequence length="264" mass="27900">MSADRETNHGMTSHDTTHTDIALLLADAADEVEIGIAPYGAVLRGGRRRKARRWAVATATALALVGSAGSLAVAGLPGGDGGRGAQVATQAPTGEDRHVYEPQQTELSRGTDQGEDWRVVISVWGPPGDKGEARKQLAAMTEYGIEAPAQPQLSEAVGRTSYFVSLHYGNNHRRALIFDTVEKWDDMSDKGIVYGALPLSKGGTSGPNRLVVGRVARTAQQVKCTWSDGTSSVDLPKAAAGSPLKWFVCVGPKGAANREAEVIQ</sequence>
<proteinExistence type="predicted"/>
<dbReference type="RefSeq" id="WP_369168964.1">
    <property type="nucleotide sequence ID" value="NZ_CP163439.1"/>
</dbReference>
<protein>
    <submittedName>
        <fullName evidence="3">Uncharacterized protein</fullName>
    </submittedName>
</protein>
<name>A0AB39PX50_9ACTN</name>
<dbReference type="AlphaFoldDB" id="A0AB39PX50"/>
<evidence type="ECO:0000256" key="2">
    <source>
        <dbReference type="SAM" id="Phobius"/>
    </source>
</evidence>
<evidence type="ECO:0000313" key="3">
    <source>
        <dbReference type="EMBL" id="XDQ34368.1"/>
    </source>
</evidence>